<dbReference type="RefSeq" id="WP_098698845.1">
    <property type="nucleotide sequence ID" value="NZ_CP023778.1"/>
</dbReference>
<dbReference type="NCBIfam" id="TIGR01428">
    <property type="entry name" value="HAD_type_II"/>
    <property type="match status" value="1"/>
</dbReference>
<protein>
    <submittedName>
        <fullName evidence="3">Haloacid dehalogenase type II</fullName>
    </submittedName>
</protein>
<dbReference type="GeneID" id="88360082"/>
<dbReference type="KEGG" id="ntp:CRH09_22290"/>
<sequence>MSHGPQALLFDVQGTATDFHSTITREAHRIAGSRYPDRDWAAFVNDWRAAYSSGLRSIGTSAEKWTSVESVYRTALDDLLDRHGMDLSESERHELTGAWKRLDPWPDAVAGLTRLRGAYALATLSNADVNAVVSISRHCDFPWHAIFAAEMAGAFKPDPRTYHLAAGYLGLAPAEIMMVASHKYDIRAAAALGFRTAFVARPREFGDPALADIEFSDEFDINATDFLDLAEQLDC</sequence>
<dbReference type="PANTHER" id="PTHR43316">
    <property type="entry name" value="HYDROLASE, HALOACID DELAHOGENASE-RELATED"/>
    <property type="match status" value="1"/>
</dbReference>
<evidence type="ECO:0000256" key="2">
    <source>
        <dbReference type="ARBA" id="ARBA00022801"/>
    </source>
</evidence>
<keyword evidence="2" id="KW-0378">Hydrolase</keyword>
<dbReference type="InterPro" id="IPR051540">
    <property type="entry name" value="S-2-haloacid_dehalogenase"/>
</dbReference>
<dbReference type="Proteomes" id="UP000221961">
    <property type="component" value="Chromosome"/>
</dbReference>
<dbReference type="Gene3D" id="1.10.150.240">
    <property type="entry name" value="Putative phosphatase, domain 2"/>
    <property type="match status" value="1"/>
</dbReference>
<proteinExistence type="inferred from homology"/>
<dbReference type="PANTHER" id="PTHR43316:SF3">
    <property type="entry name" value="HALOACID DEHALOGENASE, TYPE II (AFU_ORTHOLOGUE AFUA_2G07750)-RELATED"/>
    <property type="match status" value="1"/>
</dbReference>
<dbReference type="GO" id="GO:0019120">
    <property type="term" value="F:hydrolase activity, acting on acid halide bonds, in C-halide compounds"/>
    <property type="evidence" value="ECO:0007669"/>
    <property type="project" value="InterPro"/>
</dbReference>
<evidence type="ECO:0000256" key="1">
    <source>
        <dbReference type="ARBA" id="ARBA00008106"/>
    </source>
</evidence>
<evidence type="ECO:0000313" key="3">
    <source>
        <dbReference type="EMBL" id="ATL72010.1"/>
    </source>
</evidence>
<evidence type="ECO:0000313" key="4">
    <source>
        <dbReference type="Proteomes" id="UP000221961"/>
    </source>
</evidence>
<gene>
    <name evidence="3" type="ORF">CRH09_22290</name>
</gene>
<dbReference type="SFLD" id="SFLDG01129">
    <property type="entry name" value="C1.5:_HAD__Beta-PGM__Phosphata"/>
    <property type="match status" value="1"/>
</dbReference>
<dbReference type="Gene3D" id="3.40.50.1000">
    <property type="entry name" value="HAD superfamily/HAD-like"/>
    <property type="match status" value="1"/>
</dbReference>
<dbReference type="InterPro" id="IPR023198">
    <property type="entry name" value="PGP-like_dom2"/>
</dbReference>
<dbReference type="SUPFAM" id="SSF56784">
    <property type="entry name" value="HAD-like"/>
    <property type="match status" value="1"/>
</dbReference>
<dbReference type="SFLD" id="SFLDS00003">
    <property type="entry name" value="Haloacid_Dehalogenase"/>
    <property type="match status" value="1"/>
</dbReference>
<dbReference type="Pfam" id="PF00702">
    <property type="entry name" value="Hydrolase"/>
    <property type="match status" value="1"/>
</dbReference>
<organism evidence="3 4">
    <name type="scientific">Nocardia terpenica</name>
    <dbReference type="NCBI Taxonomy" id="455432"/>
    <lineage>
        <taxon>Bacteria</taxon>
        <taxon>Bacillati</taxon>
        <taxon>Actinomycetota</taxon>
        <taxon>Actinomycetes</taxon>
        <taxon>Mycobacteriales</taxon>
        <taxon>Nocardiaceae</taxon>
        <taxon>Nocardia</taxon>
    </lineage>
</organism>
<dbReference type="EMBL" id="CP023778">
    <property type="protein sequence ID" value="ATL72010.1"/>
    <property type="molecule type" value="Genomic_DNA"/>
</dbReference>
<dbReference type="InterPro" id="IPR036412">
    <property type="entry name" value="HAD-like_sf"/>
</dbReference>
<name>A0A291RXG8_9NOCA</name>
<reference evidence="3 4" key="1">
    <citation type="submission" date="2017-10" db="EMBL/GenBank/DDBJ databases">
        <title>Comparative genomics between pathogenic Norcardia.</title>
        <authorList>
            <person name="Zeng L."/>
        </authorList>
    </citation>
    <scope>NUCLEOTIDE SEQUENCE [LARGE SCALE GENOMIC DNA]</scope>
    <source>
        <strain evidence="3 4">NC_YFY_NT001</strain>
    </source>
</reference>
<dbReference type="InterPro" id="IPR006328">
    <property type="entry name" value="2-HAD"/>
</dbReference>
<dbReference type="AlphaFoldDB" id="A0A291RXG8"/>
<comment type="similarity">
    <text evidence="1">Belongs to the HAD-like hydrolase superfamily. S-2-haloalkanoic acid dehalogenase family.</text>
</comment>
<dbReference type="InterPro" id="IPR023214">
    <property type="entry name" value="HAD_sf"/>
</dbReference>
<dbReference type="InterPro" id="IPR006439">
    <property type="entry name" value="HAD-SF_hydro_IA"/>
</dbReference>
<dbReference type="NCBIfam" id="TIGR01493">
    <property type="entry name" value="HAD-SF-IA-v2"/>
    <property type="match status" value="1"/>
</dbReference>
<dbReference type="PRINTS" id="PR00413">
    <property type="entry name" value="HADHALOGNASE"/>
</dbReference>
<accession>A0A291RXG8</accession>